<evidence type="ECO:0000313" key="2">
    <source>
        <dbReference type="EMBL" id="MCC0179166.1"/>
    </source>
</evidence>
<dbReference type="RefSeq" id="WP_229642267.1">
    <property type="nucleotide sequence ID" value="NZ_JADWDC010000070.1"/>
</dbReference>
<accession>A0A964BUR3</accession>
<feature type="transmembrane region" description="Helical" evidence="1">
    <location>
        <begin position="123"/>
        <end position="151"/>
    </location>
</feature>
<keyword evidence="3" id="KW-1185">Reference proteome</keyword>
<reference evidence="2" key="1">
    <citation type="journal article" date="2021" name="Antonie Van Leeuwenhoek">
        <title>Draft genome and description of Waterburya agarophytonicola gen. nov. sp. nov. (Pleurocapsales, Cyanobacteria): a seaweed symbiont.</title>
        <authorList>
            <person name="Bonthond G."/>
            <person name="Shalygin S."/>
            <person name="Bayer T."/>
            <person name="Weinberger F."/>
        </authorList>
    </citation>
    <scope>NUCLEOTIDE SEQUENCE</scope>
    <source>
        <strain evidence="2">KI4</strain>
    </source>
</reference>
<gene>
    <name evidence="2" type="ORF">I4641_19560</name>
</gene>
<keyword evidence="1" id="KW-1133">Transmembrane helix</keyword>
<dbReference type="Pfam" id="PF13430">
    <property type="entry name" value="DUF4112"/>
    <property type="match status" value="1"/>
</dbReference>
<dbReference type="Proteomes" id="UP000729733">
    <property type="component" value="Unassembled WGS sequence"/>
</dbReference>
<dbReference type="EMBL" id="JADWDC010000070">
    <property type="protein sequence ID" value="MCC0179166.1"/>
    <property type="molecule type" value="Genomic_DNA"/>
</dbReference>
<dbReference type="AlphaFoldDB" id="A0A964BUR3"/>
<comment type="caution">
    <text evidence="2">The sequence shown here is derived from an EMBL/GenBank/DDBJ whole genome shotgun (WGS) entry which is preliminary data.</text>
</comment>
<organism evidence="2 3">
    <name type="scientific">Waterburya agarophytonicola KI4</name>
    <dbReference type="NCBI Taxonomy" id="2874699"/>
    <lineage>
        <taxon>Bacteria</taxon>
        <taxon>Bacillati</taxon>
        <taxon>Cyanobacteriota</taxon>
        <taxon>Cyanophyceae</taxon>
        <taxon>Pleurocapsales</taxon>
        <taxon>Hyellaceae</taxon>
        <taxon>Waterburya</taxon>
        <taxon>Waterburya agarophytonicola</taxon>
    </lineage>
</organism>
<name>A0A964BUR3_9CYAN</name>
<dbReference type="PANTHER" id="PTHR35519:SF2">
    <property type="entry name" value="PH DOMAIN PROTEIN"/>
    <property type="match status" value="1"/>
</dbReference>
<dbReference type="InterPro" id="IPR025187">
    <property type="entry name" value="DUF4112"/>
</dbReference>
<sequence length="156" mass="17034">MSNIKKVAKIKKLRRISKVLDNAIAIPGTKLRFGLDPILGLLPGGGDTITGGLSAYIVVEAAKMGLPREIIGQMIVNILIDSFAGTIPVLGDLFDFGWKSNVKNIELLEKHLDLGEPEKSNPLLVFGLILLLTMIVLGFAALTFFSVRFFWNLISQ</sequence>
<proteinExistence type="predicted"/>
<evidence type="ECO:0000313" key="3">
    <source>
        <dbReference type="Proteomes" id="UP000729733"/>
    </source>
</evidence>
<keyword evidence="1" id="KW-0812">Transmembrane</keyword>
<keyword evidence="1" id="KW-0472">Membrane</keyword>
<dbReference type="PANTHER" id="PTHR35519">
    <property type="entry name" value="MEMBRANE PROTEINS"/>
    <property type="match status" value="1"/>
</dbReference>
<evidence type="ECO:0000256" key="1">
    <source>
        <dbReference type="SAM" id="Phobius"/>
    </source>
</evidence>
<protein>
    <submittedName>
        <fullName evidence="2">DUF4112 domain-containing protein</fullName>
    </submittedName>
</protein>